<evidence type="ECO:0000256" key="7">
    <source>
        <dbReference type="ARBA" id="ARBA00022777"/>
    </source>
</evidence>
<gene>
    <name evidence="14" type="ORF">FHX76_002963</name>
</gene>
<dbReference type="CDD" id="cd00075">
    <property type="entry name" value="HATPase"/>
    <property type="match status" value="1"/>
</dbReference>
<dbReference type="GO" id="GO:0005886">
    <property type="term" value="C:plasma membrane"/>
    <property type="evidence" value="ECO:0007669"/>
    <property type="project" value="UniProtKB-SubCell"/>
</dbReference>
<name>A0A7X5R3M2_9MICO</name>
<dbReference type="InterPro" id="IPR050351">
    <property type="entry name" value="BphY/WalK/GraS-like"/>
</dbReference>
<dbReference type="GO" id="GO:0016036">
    <property type="term" value="P:cellular response to phosphate starvation"/>
    <property type="evidence" value="ECO:0007669"/>
    <property type="project" value="TreeGrafter"/>
</dbReference>
<evidence type="ECO:0000256" key="6">
    <source>
        <dbReference type="ARBA" id="ARBA00022679"/>
    </source>
</evidence>
<evidence type="ECO:0000256" key="3">
    <source>
        <dbReference type="ARBA" id="ARBA00004236"/>
    </source>
</evidence>
<dbReference type="Pfam" id="PF00512">
    <property type="entry name" value="HisKA"/>
    <property type="match status" value="1"/>
</dbReference>
<feature type="compositionally biased region" description="Basic residues" evidence="11">
    <location>
        <begin position="439"/>
        <end position="453"/>
    </location>
</feature>
<dbReference type="InterPro" id="IPR036097">
    <property type="entry name" value="HisK_dim/P_sf"/>
</dbReference>
<evidence type="ECO:0000256" key="9">
    <source>
        <dbReference type="ARBA" id="ARBA00023136"/>
    </source>
</evidence>
<evidence type="ECO:0000259" key="13">
    <source>
        <dbReference type="PROSITE" id="PS50109"/>
    </source>
</evidence>
<protein>
    <recommendedName>
        <fullName evidence="10">Sensor-like histidine kinase SenX3</fullName>
        <ecNumber evidence="4">2.7.13.3</ecNumber>
    </recommendedName>
</protein>
<feature type="transmembrane region" description="Helical" evidence="12">
    <location>
        <begin position="6"/>
        <end position="29"/>
    </location>
</feature>
<keyword evidence="12" id="KW-1133">Transmembrane helix</keyword>
<proteinExistence type="predicted"/>
<evidence type="ECO:0000256" key="11">
    <source>
        <dbReference type="SAM" id="MobiDB-lite"/>
    </source>
</evidence>
<reference evidence="14 15" key="1">
    <citation type="submission" date="2020-02" db="EMBL/GenBank/DDBJ databases">
        <title>Sequencing the genomes of 1000 actinobacteria strains.</title>
        <authorList>
            <person name="Klenk H.-P."/>
        </authorList>
    </citation>
    <scope>NUCLEOTIDE SEQUENCE [LARGE SCALE GENOMIC DNA]</scope>
    <source>
        <strain evidence="14 15">DSM 27960</strain>
    </source>
</reference>
<dbReference type="CDD" id="cd00082">
    <property type="entry name" value="HisKA"/>
    <property type="match status" value="1"/>
</dbReference>
<dbReference type="SUPFAM" id="SSF55874">
    <property type="entry name" value="ATPase domain of HSP90 chaperone/DNA topoisomerase II/histidine kinase"/>
    <property type="match status" value="1"/>
</dbReference>
<evidence type="ECO:0000313" key="15">
    <source>
        <dbReference type="Proteomes" id="UP000541033"/>
    </source>
</evidence>
<keyword evidence="6 14" id="KW-0808">Transferase</keyword>
<dbReference type="SMART" id="SM00388">
    <property type="entry name" value="HisKA"/>
    <property type="match status" value="1"/>
</dbReference>
<dbReference type="PANTHER" id="PTHR45453">
    <property type="entry name" value="PHOSPHATE REGULON SENSOR PROTEIN PHOR"/>
    <property type="match status" value="1"/>
</dbReference>
<dbReference type="PRINTS" id="PR00344">
    <property type="entry name" value="BCTRLSENSOR"/>
</dbReference>
<comment type="cofactor">
    <cofactor evidence="2">
        <name>a divalent metal cation</name>
        <dbReference type="ChEBI" id="CHEBI:60240"/>
    </cofactor>
</comment>
<evidence type="ECO:0000313" key="14">
    <source>
        <dbReference type="EMBL" id="NIH55048.1"/>
    </source>
</evidence>
<dbReference type="InterPro" id="IPR004358">
    <property type="entry name" value="Sig_transdc_His_kin-like_C"/>
</dbReference>
<dbReference type="InterPro" id="IPR036890">
    <property type="entry name" value="HATPase_C_sf"/>
</dbReference>
<dbReference type="GO" id="GO:0004721">
    <property type="term" value="F:phosphoprotein phosphatase activity"/>
    <property type="evidence" value="ECO:0007669"/>
    <property type="project" value="TreeGrafter"/>
</dbReference>
<dbReference type="SUPFAM" id="SSF47384">
    <property type="entry name" value="Homodimeric domain of signal transducing histidine kinase"/>
    <property type="match status" value="1"/>
</dbReference>
<keyword evidence="7 14" id="KW-0418">Kinase</keyword>
<dbReference type="InterPro" id="IPR003594">
    <property type="entry name" value="HATPase_dom"/>
</dbReference>
<comment type="caution">
    <text evidence="14">The sequence shown here is derived from an EMBL/GenBank/DDBJ whole genome shotgun (WGS) entry which is preliminary data.</text>
</comment>
<dbReference type="FunFam" id="1.10.287.130:FF:000001">
    <property type="entry name" value="Two-component sensor histidine kinase"/>
    <property type="match status" value="1"/>
</dbReference>
<accession>A0A7X5R3M2</accession>
<dbReference type="GO" id="GO:0000155">
    <property type="term" value="F:phosphorelay sensor kinase activity"/>
    <property type="evidence" value="ECO:0007669"/>
    <property type="project" value="InterPro"/>
</dbReference>
<evidence type="ECO:0000256" key="12">
    <source>
        <dbReference type="SAM" id="Phobius"/>
    </source>
</evidence>
<keyword evidence="8" id="KW-0902">Two-component regulatory system</keyword>
<dbReference type="Pfam" id="PF02518">
    <property type="entry name" value="HATPase_c"/>
    <property type="match status" value="1"/>
</dbReference>
<dbReference type="GO" id="GO:0005509">
    <property type="term" value="F:calcium ion binding"/>
    <property type="evidence" value="ECO:0007669"/>
    <property type="project" value="UniProtKB-ARBA"/>
</dbReference>
<evidence type="ECO:0000256" key="8">
    <source>
        <dbReference type="ARBA" id="ARBA00023012"/>
    </source>
</evidence>
<dbReference type="SMART" id="SM00387">
    <property type="entry name" value="HATPase_c"/>
    <property type="match status" value="1"/>
</dbReference>
<keyword evidence="5" id="KW-0597">Phosphoprotein</keyword>
<keyword evidence="12" id="KW-0812">Transmembrane</keyword>
<evidence type="ECO:0000256" key="1">
    <source>
        <dbReference type="ARBA" id="ARBA00000085"/>
    </source>
</evidence>
<dbReference type="AlphaFoldDB" id="A0A7X5R3M2"/>
<dbReference type="InterPro" id="IPR003661">
    <property type="entry name" value="HisK_dim/P_dom"/>
</dbReference>
<dbReference type="InterPro" id="IPR005467">
    <property type="entry name" value="His_kinase_dom"/>
</dbReference>
<evidence type="ECO:0000256" key="5">
    <source>
        <dbReference type="ARBA" id="ARBA00022553"/>
    </source>
</evidence>
<dbReference type="Gene3D" id="1.10.287.130">
    <property type="match status" value="1"/>
</dbReference>
<keyword evidence="15" id="KW-1185">Reference proteome</keyword>
<dbReference type="Gene3D" id="3.30.565.10">
    <property type="entry name" value="Histidine kinase-like ATPase, C-terminal domain"/>
    <property type="match status" value="1"/>
</dbReference>
<comment type="catalytic activity">
    <reaction evidence="1">
        <text>ATP + protein L-histidine = ADP + protein N-phospho-L-histidine.</text>
        <dbReference type="EC" id="2.7.13.3"/>
    </reaction>
</comment>
<evidence type="ECO:0000256" key="4">
    <source>
        <dbReference type="ARBA" id="ARBA00012438"/>
    </source>
</evidence>
<dbReference type="FunFam" id="3.30.565.10:FF:000006">
    <property type="entry name" value="Sensor histidine kinase WalK"/>
    <property type="match status" value="1"/>
</dbReference>
<dbReference type="Proteomes" id="UP000541033">
    <property type="component" value="Unassembled WGS sequence"/>
</dbReference>
<dbReference type="EMBL" id="JAAMOX010000003">
    <property type="protein sequence ID" value="NIH55048.1"/>
    <property type="molecule type" value="Genomic_DNA"/>
</dbReference>
<comment type="subcellular location">
    <subcellularLocation>
        <location evidence="3">Cell membrane</location>
    </subcellularLocation>
</comment>
<sequence length="469" mass="49990">MESVWLVLLALSLGLLVGVGFTLIGLLAARRGRESREAQSPTVSAEVADVLEAVESFAVILDSSLNVIYANDAAQQSPLVGEGLLRHGALQAVAGDVLATGESVTIELRDEFASADRQGERQLGEAPEFDADGLDHTGENLWVRGARLGSRFVFIVVEDRGDAWRLDAMRRDFIANVSHELKTPVSAVSLLAEALQEAADDPEMVSRFASRLSTESARLANLTSDIIRLSAAQESNPAIANTPLSVNDLLARVLDEHRTLAEQRTMTVVVARADGLRVFGDAEALGVAFSNLVSNAINYSPDGSHIGIGVTVVEDPEGAPASIEIAVTDQGRGIPPEDLDRIFERFYRVDPARSRDTGGTGLGLSIVKNTVQGHGGRVRVWSRPGDGSTFTVTLPLHEDSADHVAPAKPVTAVAPAPRQAKTPKSSRAGNIAKAEKPAKPGKAKKPPKASKRQSRTENQSPSSLIREHE</sequence>
<dbReference type="EC" id="2.7.13.3" evidence="4"/>
<evidence type="ECO:0000256" key="10">
    <source>
        <dbReference type="ARBA" id="ARBA00039401"/>
    </source>
</evidence>
<organism evidence="14 15">
    <name type="scientific">Lysinibacter cavernae</name>
    <dbReference type="NCBI Taxonomy" id="1640652"/>
    <lineage>
        <taxon>Bacteria</taxon>
        <taxon>Bacillati</taxon>
        <taxon>Actinomycetota</taxon>
        <taxon>Actinomycetes</taxon>
        <taxon>Micrococcales</taxon>
        <taxon>Microbacteriaceae</taxon>
        <taxon>Lysinibacter</taxon>
    </lineage>
</organism>
<feature type="region of interest" description="Disordered" evidence="11">
    <location>
        <begin position="412"/>
        <end position="469"/>
    </location>
</feature>
<dbReference type="RefSeq" id="WP_167151932.1">
    <property type="nucleotide sequence ID" value="NZ_JAAMOX010000003.1"/>
</dbReference>
<dbReference type="PROSITE" id="PS50109">
    <property type="entry name" value="HIS_KIN"/>
    <property type="match status" value="1"/>
</dbReference>
<evidence type="ECO:0000256" key="2">
    <source>
        <dbReference type="ARBA" id="ARBA00001968"/>
    </source>
</evidence>
<feature type="domain" description="Histidine kinase" evidence="13">
    <location>
        <begin position="176"/>
        <end position="398"/>
    </location>
</feature>
<dbReference type="PANTHER" id="PTHR45453:SF1">
    <property type="entry name" value="PHOSPHATE REGULON SENSOR PROTEIN PHOR"/>
    <property type="match status" value="1"/>
</dbReference>
<keyword evidence="9 12" id="KW-0472">Membrane</keyword>